<evidence type="ECO:0000313" key="1">
    <source>
        <dbReference type="EMBL" id="GLY55648.1"/>
    </source>
</evidence>
<proteinExistence type="predicted"/>
<dbReference type="EMBL" id="BSTG01000001">
    <property type="protein sequence ID" value="GLY55648.1"/>
    <property type="molecule type" value="Genomic_DNA"/>
</dbReference>
<accession>A0AAV5P1L6</accession>
<dbReference type="AlphaFoldDB" id="A0AAV5P1L6"/>
<organism evidence="1 2">
    <name type="scientific">Cellulosimicrobium cellulans</name>
    <name type="common">Arthrobacter luteus</name>
    <dbReference type="NCBI Taxonomy" id="1710"/>
    <lineage>
        <taxon>Bacteria</taxon>
        <taxon>Bacillati</taxon>
        <taxon>Actinomycetota</taxon>
        <taxon>Actinomycetes</taxon>
        <taxon>Micrococcales</taxon>
        <taxon>Promicromonosporaceae</taxon>
        <taxon>Cellulosimicrobium</taxon>
    </lineage>
</organism>
<dbReference type="Proteomes" id="UP001165168">
    <property type="component" value="Unassembled WGS sequence"/>
</dbReference>
<reference evidence="1" key="1">
    <citation type="submission" date="2023-03" db="EMBL/GenBank/DDBJ databases">
        <title>Cellulosimicrobium cellulans NBRC 103059.</title>
        <authorList>
            <person name="Ichikawa N."/>
            <person name="Sato H."/>
            <person name="Tonouchi N."/>
        </authorList>
    </citation>
    <scope>NUCLEOTIDE SEQUENCE</scope>
    <source>
        <strain evidence="1">NBRC 103059</strain>
    </source>
</reference>
<sequence>MLAASRTPVLASFSVTRLSFGAARPAAGPLGGRRRPVRGAVGTYVSVAYASVGYDPVGSASDVSPNVRHDRL</sequence>
<evidence type="ECO:0000313" key="2">
    <source>
        <dbReference type="Proteomes" id="UP001165168"/>
    </source>
</evidence>
<protein>
    <submittedName>
        <fullName evidence="1">Uncharacterized protein</fullName>
    </submittedName>
</protein>
<gene>
    <name evidence="1" type="ORF">Ccel01_02500</name>
</gene>
<comment type="caution">
    <text evidence="1">The sequence shown here is derived from an EMBL/GenBank/DDBJ whole genome shotgun (WGS) entry which is preliminary data.</text>
</comment>
<name>A0AAV5P1L6_CELCE</name>